<dbReference type="SUPFAM" id="SSF56672">
    <property type="entry name" value="DNA/RNA polymerases"/>
    <property type="match status" value="1"/>
</dbReference>
<dbReference type="PROSITE" id="PS50879">
    <property type="entry name" value="RNASE_H_1"/>
    <property type="match status" value="1"/>
</dbReference>
<dbReference type="SUPFAM" id="SSF56219">
    <property type="entry name" value="DNase I-like"/>
    <property type="match status" value="1"/>
</dbReference>
<dbReference type="PANTHER" id="PTHR36688">
    <property type="entry name" value="ENDO/EXONUCLEASE/PHOSPHATASE DOMAIN-CONTAINING PROTEIN"/>
    <property type="match status" value="1"/>
</dbReference>
<dbReference type="SUPFAM" id="SSF53098">
    <property type="entry name" value="Ribonuclease H-like"/>
    <property type="match status" value="1"/>
</dbReference>
<dbReference type="EnsemblMetazoa" id="ENSAATROPT011168">
    <property type="protein sequence ID" value="ENSAATROPP010090"/>
    <property type="gene ID" value="ENSAATROPG009091"/>
</dbReference>
<dbReference type="Pfam" id="PF00075">
    <property type="entry name" value="RNase_H"/>
    <property type="match status" value="1"/>
</dbReference>
<accession>A0AAG5DGU8</accession>
<dbReference type="GO" id="GO:0071897">
    <property type="term" value="P:DNA biosynthetic process"/>
    <property type="evidence" value="ECO:0007669"/>
    <property type="project" value="UniProtKB-ARBA"/>
</dbReference>
<evidence type="ECO:0000259" key="2">
    <source>
        <dbReference type="PROSITE" id="PS50879"/>
    </source>
</evidence>
<evidence type="ECO:0008006" key="5">
    <source>
        <dbReference type="Google" id="ProtNLM"/>
    </source>
</evidence>
<dbReference type="InterPro" id="IPR005135">
    <property type="entry name" value="Endo/exonuclease/phosphatase"/>
</dbReference>
<dbReference type="PROSITE" id="PS50878">
    <property type="entry name" value="RT_POL"/>
    <property type="match status" value="1"/>
</dbReference>
<dbReference type="InterPro" id="IPR000477">
    <property type="entry name" value="RT_dom"/>
</dbReference>
<dbReference type="AlphaFoldDB" id="A0AAG5DGU8"/>
<evidence type="ECO:0000259" key="1">
    <source>
        <dbReference type="PROSITE" id="PS50878"/>
    </source>
</evidence>
<feature type="domain" description="Reverse transcriptase" evidence="1">
    <location>
        <begin position="449"/>
        <end position="716"/>
    </location>
</feature>
<dbReference type="Gene3D" id="3.60.10.10">
    <property type="entry name" value="Endonuclease/exonuclease/phosphatase"/>
    <property type="match status" value="1"/>
</dbReference>
<dbReference type="GO" id="GO:0003676">
    <property type="term" value="F:nucleic acid binding"/>
    <property type="evidence" value="ECO:0007669"/>
    <property type="project" value="InterPro"/>
</dbReference>
<dbReference type="CDD" id="cd09276">
    <property type="entry name" value="Rnase_HI_RT_non_LTR"/>
    <property type="match status" value="1"/>
</dbReference>
<dbReference type="Gene3D" id="3.30.420.10">
    <property type="entry name" value="Ribonuclease H-like superfamily/Ribonuclease H"/>
    <property type="match status" value="1"/>
</dbReference>
<dbReference type="InterPro" id="IPR052560">
    <property type="entry name" value="RdDP_mobile_element"/>
</dbReference>
<dbReference type="InterPro" id="IPR036397">
    <property type="entry name" value="RNaseH_sf"/>
</dbReference>
<dbReference type="InterPro" id="IPR012337">
    <property type="entry name" value="RNaseH-like_sf"/>
</dbReference>
<dbReference type="CDD" id="cd01650">
    <property type="entry name" value="RT_nLTR_like"/>
    <property type="match status" value="1"/>
</dbReference>
<proteinExistence type="predicted"/>
<dbReference type="InterPro" id="IPR036691">
    <property type="entry name" value="Endo/exonu/phosph_ase_sf"/>
</dbReference>
<dbReference type="InterPro" id="IPR002156">
    <property type="entry name" value="RNaseH_domain"/>
</dbReference>
<dbReference type="InterPro" id="IPR043502">
    <property type="entry name" value="DNA/RNA_pol_sf"/>
</dbReference>
<dbReference type="Pfam" id="PF00078">
    <property type="entry name" value="RVT_1"/>
    <property type="match status" value="1"/>
</dbReference>
<organism evidence="3 4">
    <name type="scientific">Anopheles atroparvus</name>
    <name type="common">European mosquito</name>
    <dbReference type="NCBI Taxonomy" id="41427"/>
    <lineage>
        <taxon>Eukaryota</taxon>
        <taxon>Metazoa</taxon>
        <taxon>Ecdysozoa</taxon>
        <taxon>Arthropoda</taxon>
        <taxon>Hexapoda</taxon>
        <taxon>Insecta</taxon>
        <taxon>Pterygota</taxon>
        <taxon>Neoptera</taxon>
        <taxon>Endopterygota</taxon>
        <taxon>Diptera</taxon>
        <taxon>Nematocera</taxon>
        <taxon>Culicoidea</taxon>
        <taxon>Culicidae</taxon>
        <taxon>Anophelinae</taxon>
        <taxon>Anopheles</taxon>
    </lineage>
</organism>
<reference evidence="3" key="1">
    <citation type="submission" date="2024-04" db="UniProtKB">
        <authorList>
            <consortium name="EnsemblMetazoa"/>
        </authorList>
    </citation>
    <scope>IDENTIFICATION</scope>
    <source>
        <strain evidence="3">EBRO</strain>
    </source>
</reference>
<dbReference type="PANTHER" id="PTHR36688:SF2">
    <property type="entry name" value="ENDONUCLEASE_EXONUCLEASE_PHOSPHATASE DOMAIN-CONTAINING PROTEIN"/>
    <property type="match status" value="1"/>
</dbReference>
<evidence type="ECO:0000313" key="4">
    <source>
        <dbReference type="Proteomes" id="UP000075880"/>
    </source>
</evidence>
<sequence>MTYGRTTILQCNINGLTNNKTELQRVLNAMDITCACIMETWLNPDKTQRANIHNYNIITTNREDGYGGTAIYIKKGINYSSIPHPLSNEDIQITQIKTNQPKLTIVSVYAKPTTRTEQFKHTITRLLNMNEYRNNTIITADLNCHHTSWGNLWNDNKGNFFVNEIEETNLTLLHQEEMTFIPTDKNKNPTAIDLTIISQEIMEKSSRQVLEQHIGATNHKTILTTIDTNTPPPHRTYLNKPKLLKEINQITPPDNCTTGYIISSINKLIKNNRHKQRKKPKIWWNIETEKAWHNKNKARKTFDRHRTTLNQIEYNKTLAIFRRTKTLHKRQKYEEKLTEIDTQTNTKELWRLMNNLEGKNIRNSNTNIVHMDEHAARKFLEINFKKNIRGNEYIYLGLPPMQKILDKEKWDYILNKKKNTAPGHDRITYEMLRHMNNDTTNKMLNEANKMWNRGRLQKKYKRIRIIAIPKPNKDHNNPANYRPIALIPTITKTINSAVLMELNKQCEEKNLIPETSFGFRQKKTINHSINLITNQANENYRNKKITGLIFIDIKSAYNNVNTKNLINILEKSNISPDITRWIANFQKNRTMEVNVNGKFVTKLTTEGLLQGDVLSPTLFNIYTRDLHQNTGKIEILQYADDFVLLQSSKNAERLQIKLQEAINTFANRAEELKLPINVEKTKFMIIGKEPHDNIQIEVNGKKIDKVPSYRYLGTWLDQNMNFKKEIETLKNKARGKLNIMKRICHPKNNLSPKKTAVIHKNLIRSTFEHGITYLSNAQNKLINSMTTIVSQSLRKISGCTKTTPINTLYAINAEIPPQIRANFTSTKETAKTIAYSKIHKIQLENSRNRTRKNKTHMEKIYEQYRDRLNIMEDMQLNNLHHNTKIREHIEDNLKKKNNTELLTMKQSITKEINTEKKTRTIIYTDGSKTGCETGIGIHITHPISNRYWSYSFKLKNTTEITTVEIIAIEKATELALQNHIQKPIIYTDSQTACKLLKNCKYQTYIGNSIYNILKNCETLDAEIRWIPGHLGIAGNEKADHLAKQGTKSNNAIDNNIRIEDIITEAKNQMMHDTKQWYKNLCGTKGKKFEKYQQQFEQKPWYHDLPLKATEIKIANRILSGHSLSKYWLKKMQIEDNGNCNNCKTPETTTHLIFECPRYRRDSRMTQDKLEKHWKDNDGRYLKTIIEFITNNKIPI</sequence>
<feature type="domain" description="RNase H type-1" evidence="2">
    <location>
        <begin position="916"/>
        <end position="1047"/>
    </location>
</feature>
<dbReference type="GO" id="GO:0042575">
    <property type="term" value="C:DNA polymerase complex"/>
    <property type="evidence" value="ECO:0007669"/>
    <property type="project" value="UniProtKB-ARBA"/>
</dbReference>
<dbReference type="Proteomes" id="UP000075880">
    <property type="component" value="Unassembled WGS sequence"/>
</dbReference>
<keyword evidence="4" id="KW-1185">Reference proteome</keyword>
<evidence type="ECO:0000313" key="3">
    <source>
        <dbReference type="EnsemblMetazoa" id="ENSAATROPP010090"/>
    </source>
</evidence>
<protein>
    <recommendedName>
        <fullName evidence="5">Reverse transcriptase domain-containing protein</fullName>
    </recommendedName>
</protein>
<name>A0AAG5DGU8_ANOAO</name>
<dbReference type="Pfam" id="PF14529">
    <property type="entry name" value="Exo_endo_phos_2"/>
    <property type="match status" value="1"/>
</dbReference>
<dbReference type="GO" id="GO:0004523">
    <property type="term" value="F:RNA-DNA hybrid ribonuclease activity"/>
    <property type="evidence" value="ECO:0007669"/>
    <property type="project" value="InterPro"/>
</dbReference>